<dbReference type="NCBIfam" id="TIGR00758">
    <property type="entry name" value="UDG_fam4"/>
    <property type="match status" value="1"/>
</dbReference>
<dbReference type="GO" id="GO:0046872">
    <property type="term" value="F:metal ion binding"/>
    <property type="evidence" value="ECO:0007669"/>
    <property type="project" value="UniProtKB-KW"/>
</dbReference>
<keyword evidence="8" id="KW-0378">Hydrolase</keyword>
<keyword evidence="15" id="KW-1185">Reference proteome</keyword>
<dbReference type="InterPro" id="IPR051536">
    <property type="entry name" value="UDG_Type-4/5"/>
</dbReference>
<comment type="similarity">
    <text evidence="2">Belongs to the uracil-DNA glycosylase (UDG) superfamily. Type 4 (UDGa) family.</text>
</comment>
<evidence type="ECO:0000313" key="14">
    <source>
        <dbReference type="EMBL" id="QDU94162.1"/>
    </source>
</evidence>
<proteinExistence type="inferred from homology"/>
<keyword evidence="10" id="KW-0411">Iron-sulfur</keyword>
<protein>
    <recommendedName>
        <fullName evidence="4">Type-4 uracil-DNA glycosylase</fullName>
        <ecNumber evidence="3">3.2.2.27</ecNumber>
    </recommendedName>
</protein>
<dbReference type="OrthoDB" id="5290748at2"/>
<accession>A0A518DQR9</accession>
<dbReference type="EC" id="3.2.2.27" evidence="3"/>
<dbReference type="PANTHER" id="PTHR33693">
    <property type="entry name" value="TYPE-5 URACIL-DNA GLYCOSYLASE"/>
    <property type="match status" value="1"/>
</dbReference>
<evidence type="ECO:0000256" key="1">
    <source>
        <dbReference type="ARBA" id="ARBA00001400"/>
    </source>
</evidence>
<dbReference type="EMBL" id="CP036433">
    <property type="protein sequence ID" value="QDU94162.1"/>
    <property type="molecule type" value="Genomic_DNA"/>
</dbReference>
<dbReference type="AlphaFoldDB" id="A0A518DQR9"/>
<evidence type="ECO:0000256" key="7">
    <source>
        <dbReference type="ARBA" id="ARBA00022763"/>
    </source>
</evidence>
<dbReference type="GO" id="GO:0004844">
    <property type="term" value="F:uracil DNA N-glycosylase activity"/>
    <property type="evidence" value="ECO:0007669"/>
    <property type="project" value="UniProtKB-EC"/>
</dbReference>
<feature type="domain" description="Uracil-DNA glycosylase-like" evidence="13">
    <location>
        <begin position="156"/>
        <end position="302"/>
    </location>
</feature>
<keyword evidence="5" id="KW-0004">4Fe-4S</keyword>
<dbReference type="PANTHER" id="PTHR33693:SF1">
    <property type="entry name" value="TYPE-4 URACIL-DNA GLYCOSYLASE"/>
    <property type="match status" value="1"/>
</dbReference>
<dbReference type="SMART" id="SM00987">
    <property type="entry name" value="UreE_C"/>
    <property type="match status" value="1"/>
</dbReference>
<evidence type="ECO:0000256" key="11">
    <source>
        <dbReference type="ARBA" id="ARBA00023204"/>
    </source>
</evidence>
<evidence type="ECO:0000256" key="4">
    <source>
        <dbReference type="ARBA" id="ARBA00019403"/>
    </source>
</evidence>
<feature type="region of interest" description="Disordered" evidence="12">
    <location>
        <begin position="24"/>
        <end position="116"/>
    </location>
</feature>
<keyword evidence="7" id="KW-0227">DNA damage</keyword>
<dbReference type="GO" id="GO:0051539">
    <property type="term" value="F:4 iron, 4 sulfur cluster binding"/>
    <property type="evidence" value="ECO:0007669"/>
    <property type="project" value="UniProtKB-KW"/>
</dbReference>
<evidence type="ECO:0000259" key="13">
    <source>
        <dbReference type="SMART" id="SM00986"/>
    </source>
</evidence>
<dbReference type="InterPro" id="IPR005122">
    <property type="entry name" value="Uracil-DNA_glycosylase-like"/>
</dbReference>
<reference evidence="14 15" key="1">
    <citation type="submission" date="2019-02" db="EMBL/GenBank/DDBJ databases">
        <title>Deep-cultivation of Planctomycetes and their phenomic and genomic characterization uncovers novel biology.</title>
        <authorList>
            <person name="Wiegand S."/>
            <person name="Jogler M."/>
            <person name="Boedeker C."/>
            <person name="Pinto D."/>
            <person name="Vollmers J."/>
            <person name="Rivas-Marin E."/>
            <person name="Kohn T."/>
            <person name="Peeters S.H."/>
            <person name="Heuer A."/>
            <person name="Rast P."/>
            <person name="Oberbeckmann S."/>
            <person name="Bunk B."/>
            <person name="Jeske O."/>
            <person name="Meyerdierks A."/>
            <person name="Storesund J.E."/>
            <person name="Kallscheuer N."/>
            <person name="Luecker S."/>
            <person name="Lage O.M."/>
            <person name="Pohl T."/>
            <person name="Merkel B.J."/>
            <person name="Hornburger P."/>
            <person name="Mueller R.-W."/>
            <person name="Bruemmer F."/>
            <person name="Labrenz M."/>
            <person name="Spormann A.M."/>
            <person name="Op den Camp H."/>
            <person name="Overmann J."/>
            <person name="Amann R."/>
            <person name="Jetten M.S.M."/>
            <person name="Mascher T."/>
            <person name="Medema M.H."/>
            <person name="Devos D.P."/>
            <person name="Kaster A.-K."/>
            <person name="Ovreas L."/>
            <person name="Rohde M."/>
            <person name="Galperin M.Y."/>
            <person name="Jogler C."/>
        </authorList>
    </citation>
    <scope>NUCLEOTIDE SEQUENCE [LARGE SCALE GENOMIC DNA]</scope>
    <source>
        <strain evidence="14 15">Pla85_3_4</strain>
    </source>
</reference>
<dbReference type="InterPro" id="IPR005273">
    <property type="entry name" value="Ura-DNA_glyco_family4"/>
</dbReference>
<name>A0A518DQR9_9BACT</name>
<dbReference type="SMART" id="SM00986">
    <property type="entry name" value="UDG"/>
    <property type="match status" value="1"/>
</dbReference>
<dbReference type="Proteomes" id="UP000317648">
    <property type="component" value="Chromosome"/>
</dbReference>
<evidence type="ECO:0000256" key="2">
    <source>
        <dbReference type="ARBA" id="ARBA00006521"/>
    </source>
</evidence>
<evidence type="ECO:0000313" key="15">
    <source>
        <dbReference type="Proteomes" id="UP000317648"/>
    </source>
</evidence>
<comment type="catalytic activity">
    <reaction evidence="1">
        <text>Hydrolyzes single-stranded DNA or mismatched double-stranded DNA and polynucleotides, releasing free uracil.</text>
        <dbReference type="EC" id="3.2.2.27"/>
    </reaction>
</comment>
<evidence type="ECO:0000256" key="10">
    <source>
        <dbReference type="ARBA" id="ARBA00023014"/>
    </source>
</evidence>
<dbReference type="Gene3D" id="3.40.470.10">
    <property type="entry name" value="Uracil-DNA glycosylase-like domain"/>
    <property type="match status" value="1"/>
</dbReference>
<evidence type="ECO:0000256" key="12">
    <source>
        <dbReference type="SAM" id="MobiDB-lite"/>
    </source>
</evidence>
<dbReference type="RefSeq" id="WP_145052088.1">
    <property type="nucleotide sequence ID" value="NZ_CP036433.1"/>
</dbReference>
<dbReference type="GO" id="GO:0006281">
    <property type="term" value="P:DNA repair"/>
    <property type="evidence" value="ECO:0007669"/>
    <property type="project" value="UniProtKB-KW"/>
</dbReference>
<evidence type="ECO:0000256" key="9">
    <source>
        <dbReference type="ARBA" id="ARBA00023004"/>
    </source>
</evidence>
<dbReference type="Pfam" id="PF03167">
    <property type="entry name" value="UDG"/>
    <property type="match status" value="1"/>
</dbReference>
<dbReference type="SUPFAM" id="SSF52141">
    <property type="entry name" value="Uracil-DNA glycosylase-like"/>
    <property type="match status" value="1"/>
</dbReference>
<sequence length="311" mass="33402">MTDEAEIRERRRLAVLQRLQSLHRAGLRQLPRPDRQAVETLQQTFTGAAPRVEPIVEAPSATPSSSASPSSASPAATSSAPTPTAAASSAEAPPVSRPAPRPVASTSLFSGQAGGSDMLGRAATLEQRRDALRLVADEVAGCTRCALSRSRTQTVFGVGNPMTRIVFLGEGPGAEEDRVGEPFVGAAGQLLDKMISAMSLSRDEVYILNVVKCRPPGNRNPEPEEALACRDYLDRQLAILQPEFICCLGAVAAKNLLDSPKSVGQLRGHIWRHGPSKVVVTYHPAYLLRAPQEKRKAWEDLQLLMGEMGLL</sequence>
<dbReference type="CDD" id="cd10030">
    <property type="entry name" value="UDG-F4_TTUDGA_SPO1dp_like"/>
    <property type="match status" value="1"/>
</dbReference>
<dbReference type="KEGG" id="lcre:Pla8534_19500"/>
<evidence type="ECO:0000256" key="8">
    <source>
        <dbReference type="ARBA" id="ARBA00022801"/>
    </source>
</evidence>
<evidence type="ECO:0000256" key="5">
    <source>
        <dbReference type="ARBA" id="ARBA00022485"/>
    </source>
</evidence>
<feature type="compositionally biased region" description="Low complexity" evidence="12">
    <location>
        <begin position="57"/>
        <end position="94"/>
    </location>
</feature>
<evidence type="ECO:0000256" key="3">
    <source>
        <dbReference type="ARBA" id="ARBA00012030"/>
    </source>
</evidence>
<dbReference type="InterPro" id="IPR036895">
    <property type="entry name" value="Uracil-DNA_glycosylase-like_sf"/>
</dbReference>
<organism evidence="14 15">
    <name type="scientific">Lignipirellula cremea</name>
    <dbReference type="NCBI Taxonomy" id="2528010"/>
    <lineage>
        <taxon>Bacteria</taxon>
        <taxon>Pseudomonadati</taxon>
        <taxon>Planctomycetota</taxon>
        <taxon>Planctomycetia</taxon>
        <taxon>Pirellulales</taxon>
        <taxon>Pirellulaceae</taxon>
        <taxon>Lignipirellula</taxon>
    </lineage>
</organism>
<gene>
    <name evidence="14" type="ORF">Pla8534_19500</name>
</gene>
<keyword evidence="6" id="KW-0479">Metal-binding</keyword>
<evidence type="ECO:0000256" key="6">
    <source>
        <dbReference type="ARBA" id="ARBA00022723"/>
    </source>
</evidence>
<keyword evidence="9" id="KW-0408">Iron</keyword>
<keyword evidence="11" id="KW-0234">DNA repair</keyword>